<gene>
    <name evidence="1" type="ORF">CP10139811_1420</name>
</gene>
<comment type="caution">
    <text evidence="1">The sequence shown here is derived from an EMBL/GenBank/DDBJ whole genome shotgun (WGS) entry which is preliminary data.</text>
</comment>
<proteinExistence type="predicted"/>
<name>S7KFH4_9CHLA</name>
<evidence type="ECO:0000313" key="1">
    <source>
        <dbReference type="EMBL" id="EPP34926.1"/>
    </source>
</evidence>
<accession>S7KFH4</accession>
<dbReference type="EMBL" id="ATNB01000151">
    <property type="protein sequence ID" value="EPP34926.1"/>
    <property type="molecule type" value="Genomic_DNA"/>
</dbReference>
<evidence type="ECO:0000313" key="2">
    <source>
        <dbReference type="Proteomes" id="UP000016200"/>
    </source>
</evidence>
<dbReference type="AlphaFoldDB" id="S7KFH4"/>
<sequence>MKIMHSLYKNPPFISNNTHFLFRNPPFNPKIMHFPFNYTEFYL</sequence>
<feature type="non-terminal residue" evidence="1">
    <location>
        <position position="43"/>
    </location>
</feature>
<protein>
    <submittedName>
        <fullName evidence="1">Uncharacterized protein</fullName>
    </submittedName>
</protein>
<reference evidence="1 2" key="1">
    <citation type="submission" date="2013-04" db="EMBL/GenBank/DDBJ databases">
        <title>Genome sequence of Chlamydia psittaci 10-1398/11.</title>
        <authorList>
            <person name="Huot-Creasy H."/>
            <person name="McCracken C.L."/>
            <person name="Humphries M."/>
            <person name="Sachse K."/>
            <person name="Laroucau K."/>
            <person name="Bavoil P."/>
            <person name="Myers G.S."/>
        </authorList>
    </citation>
    <scope>NUCLEOTIDE SEQUENCE [LARGE SCALE GENOMIC DNA]</scope>
    <source>
        <strain evidence="1 2">10_1398_11</strain>
    </source>
</reference>
<dbReference type="HOGENOM" id="CLU_3243614_0_0_0"/>
<dbReference type="Proteomes" id="UP000016200">
    <property type="component" value="Unassembled WGS sequence"/>
</dbReference>
<organism evidence="1 2">
    <name type="scientific">Chlamydia ibidis</name>
    <dbReference type="NCBI Taxonomy" id="1405396"/>
    <lineage>
        <taxon>Bacteria</taxon>
        <taxon>Pseudomonadati</taxon>
        <taxon>Chlamydiota</taxon>
        <taxon>Chlamydiia</taxon>
        <taxon>Chlamydiales</taxon>
        <taxon>Chlamydiaceae</taxon>
        <taxon>Chlamydia/Chlamydophila group</taxon>
        <taxon>Chlamydia</taxon>
    </lineage>
</organism>